<proteinExistence type="predicted"/>
<sequence>MLRSAADHLKEETMIGALTIDNCEDGAKLRLMIDRSMLPYFSMADVEGSDTAYLMIDQSEAIKLLQRS</sequence>
<keyword evidence="2" id="KW-1185">Reference proteome</keyword>
<accession>A0A366LXL2</accession>
<protein>
    <submittedName>
        <fullName evidence="1">Uncharacterized protein</fullName>
    </submittedName>
</protein>
<comment type="caution">
    <text evidence="1">The sequence shown here is derived from an EMBL/GenBank/DDBJ whole genome shotgun (WGS) entry which is preliminary data.</text>
</comment>
<organism evidence="1 2">
    <name type="scientific">Spongiactinospora rosea</name>
    <dbReference type="NCBI Taxonomy" id="2248750"/>
    <lineage>
        <taxon>Bacteria</taxon>
        <taxon>Bacillati</taxon>
        <taxon>Actinomycetota</taxon>
        <taxon>Actinomycetes</taxon>
        <taxon>Streptosporangiales</taxon>
        <taxon>Streptosporangiaceae</taxon>
        <taxon>Spongiactinospora</taxon>
    </lineage>
</organism>
<gene>
    <name evidence="1" type="ORF">DP939_22270</name>
</gene>
<dbReference type="EMBL" id="QMEY01000009">
    <property type="protein sequence ID" value="RBQ18089.1"/>
    <property type="molecule type" value="Genomic_DNA"/>
</dbReference>
<evidence type="ECO:0000313" key="1">
    <source>
        <dbReference type="EMBL" id="RBQ18089.1"/>
    </source>
</evidence>
<name>A0A366LXL2_9ACTN</name>
<evidence type="ECO:0000313" key="2">
    <source>
        <dbReference type="Proteomes" id="UP000253303"/>
    </source>
</evidence>
<dbReference type="Proteomes" id="UP000253303">
    <property type="component" value="Unassembled WGS sequence"/>
</dbReference>
<reference evidence="1 2" key="1">
    <citation type="submission" date="2018-06" db="EMBL/GenBank/DDBJ databases">
        <title>Sphaerisporangium craniellae sp. nov., isolated from a marine sponge in the South China Sea.</title>
        <authorList>
            <person name="Li L."/>
        </authorList>
    </citation>
    <scope>NUCLEOTIDE SEQUENCE [LARGE SCALE GENOMIC DNA]</scope>
    <source>
        <strain evidence="1 2">LHW63015</strain>
    </source>
</reference>
<dbReference type="AlphaFoldDB" id="A0A366LXL2"/>